<protein>
    <submittedName>
        <fullName evidence="1">Uncharacterized protein</fullName>
    </submittedName>
</protein>
<dbReference type="PATRIC" id="fig|1217710.3.peg.26"/>
<dbReference type="AlphaFoldDB" id="N8WVP1"/>
<evidence type="ECO:0000313" key="1">
    <source>
        <dbReference type="EMBL" id="ENV00944.1"/>
    </source>
</evidence>
<proteinExistence type="predicted"/>
<name>N8WVP1_9GAMM</name>
<gene>
    <name evidence="1" type="ORF">F969_00030</name>
</gene>
<dbReference type="RefSeq" id="WP_004787881.1">
    <property type="nucleotide sequence ID" value="NZ_KB849413.1"/>
</dbReference>
<dbReference type="EMBL" id="APPE01000006">
    <property type="protein sequence ID" value="ENV00944.1"/>
    <property type="molecule type" value="Genomic_DNA"/>
</dbReference>
<comment type="caution">
    <text evidence="1">The sequence shown here is derived from an EMBL/GenBank/DDBJ whole genome shotgun (WGS) entry which is preliminary data.</text>
</comment>
<accession>N8WVP1</accession>
<organism evidence="1 2">
    <name type="scientific">Acinetobacter variabilis</name>
    <dbReference type="NCBI Taxonomy" id="70346"/>
    <lineage>
        <taxon>Bacteria</taxon>
        <taxon>Pseudomonadati</taxon>
        <taxon>Pseudomonadota</taxon>
        <taxon>Gammaproteobacteria</taxon>
        <taxon>Moraxellales</taxon>
        <taxon>Moraxellaceae</taxon>
        <taxon>Acinetobacter</taxon>
    </lineage>
</organism>
<evidence type="ECO:0000313" key="2">
    <source>
        <dbReference type="Proteomes" id="UP000013070"/>
    </source>
</evidence>
<sequence>MTTATNNKINLEADDLIECILQRKGGTIVEFGFHAKKKVKYHFQPLNPLDPDSPHVCNVPNDDHYDRFLDIPEAYRAFDPDEDYEPVMSAPAPSDNDDYDPRNDFNDLLSVNPEDVSNNWLGKFAETILGIKISQKQKLADVATKQYGLEFNYKTTNAVDIVRLILVERIEQERNVSDNV</sequence>
<dbReference type="HOGENOM" id="CLU_1493124_0_0_6"/>
<dbReference type="Proteomes" id="UP000013070">
    <property type="component" value="Unassembled WGS sequence"/>
</dbReference>
<reference evidence="1 2" key="1">
    <citation type="submission" date="2013-02" db="EMBL/GenBank/DDBJ databases">
        <title>The Genome Sequence of Acinetobacter sp. NIPH 899.</title>
        <authorList>
            <consortium name="The Broad Institute Genome Sequencing Platform"/>
            <consortium name="The Broad Institute Genome Sequencing Center for Infectious Disease"/>
            <person name="Cerqueira G."/>
            <person name="Feldgarden M."/>
            <person name="Courvalin P."/>
            <person name="Perichon B."/>
            <person name="Grillot-Courvalin C."/>
            <person name="Clermont D."/>
            <person name="Rocha E."/>
            <person name="Yoon E.-J."/>
            <person name="Nemec A."/>
            <person name="Walker B."/>
            <person name="Young S.K."/>
            <person name="Zeng Q."/>
            <person name="Gargeya S."/>
            <person name="Fitzgerald M."/>
            <person name="Haas B."/>
            <person name="Abouelleil A."/>
            <person name="Alvarado L."/>
            <person name="Arachchi H.M."/>
            <person name="Berlin A.M."/>
            <person name="Chapman S.B."/>
            <person name="Dewar J."/>
            <person name="Goldberg J."/>
            <person name="Griggs A."/>
            <person name="Gujja S."/>
            <person name="Hansen M."/>
            <person name="Howarth C."/>
            <person name="Imamovic A."/>
            <person name="Larimer J."/>
            <person name="McCowan C."/>
            <person name="Murphy C."/>
            <person name="Neiman D."/>
            <person name="Pearson M."/>
            <person name="Priest M."/>
            <person name="Roberts A."/>
            <person name="Saif S."/>
            <person name="Shea T."/>
            <person name="Sisk P."/>
            <person name="Sykes S."/>
            <person name="Wortman J."/>
            <person name="Nusbaum C."/>
            <person name="Birren B."/>
        </authorList>
    </citation>
    <scope>NUCLEOTIDE SEQUENCE [LARGE SCALE GENOMIC DNA]</scope>
    <source>
        <strain evidence="1 2">NIPH 899</strain>
    </source>
</reference>
<keyword evidence="2" id="KW-1185">Reference proteome</keyword>